<dbReference type="Proteomes" id="UP000196534">
    <property type="component" value="Unassembled WGS sequence"/>
</dbReference>
<accession>A0A1Y5NCF4</accession>
<dbReference type="Pfam" id="PF05069">
    <property type="entry name" value="Phage_tail_S"/>
    <property type="match status" value="1"/>
</dbReference>
<organism evidence="1 2">
    <name type="scientific">Campylobacter concisus</name>
    <dbReference type="NCBI Taxonomy" id="199"/>
    <lineage>
        <taxon>Bacteria</taxon>
        <taxon>Pseudomonadati</taxon>
        <taxon>Campylobacterota</taxon>
        <taxon>Epsilonproteobacteria</taxon>
        <taxon>Campylobacterales</taxon>
        <taxon>Campylobacteraceae</taxon>
        <taxon>Campylobacter</taxon>
    </lineage>
</organism>
<sequence>MIEVKGLEELQTKLKSLQNIDKKTKPLMQTLGNILQNEIEASFENESSPFGQKWQALKPSTIRQKQKLGKSSNILRSDGNLADKWIVKADDKKATVSNNTNKNGFAYGLVHQFGTNKAGRSKNVRIAARPFLPVDKSGKLPDKTEEVVKKVAINFIKDSFR</sequence>
<gene>
    <name evidence="1" type="ORF">B9N61_05850</name>
</gene>
<proteinExistence type="predicted"/>
<comment type="caution">
    <text evidence="1">The sequence shown here is derived from an EMBL/GenBank/DDBJ whole genome shotgun (WGS) entry which is preliminary data.</text>
</comment>
<protein>
    <submittedName>
        <fullName evidence="1">Phage virion morphogenesis protein</fullName>
    </submittedName>
</protein>
<evidence type="ECO:0000313" key="2">
    <source>
        <dbReference type="Proteomes" id="UP000196534"/>
    </source>
</evidence>
<dbReference type="AlphaFoldDB" id="A0A1Y5NCF4"/>
<dbReference type="EMBL" id="NDYR01000008">
    <property type="protein sequence ID" value="OUT18457.1"/>
    <property type="molecule type" value="Genomic_DNA"/>
</dbReference>
<evidence type="ECO:0000313" key="1">
    <source>
        <dbReference type="EMBL" id="OUT18457.1"/>
    </source>
</evidence>
<dbReference type="RefSeq" id="WP_087586313.1">
    <property type="nucleotide sequence ID" value="NZ_CABMKP010000008.1"/>
</dbReference>
<name>A0A1Y5NCF4_9BACT</name>
<dbReference type="InterPro" id="IPR006522">
    <property type="entry name" value="Phage_virion_morphogenesis"/>
</dbReference>
<dbReference type="NCBIfam" id="TIGR01635">
    <property type="entry name" value="tail_comp_S"/>
    <property type="match status" value="1"/>
</dbReference>
<reference evidence="1 2" key="1">
    <citation type="submission" date="2017-04" db="EMBL/GenBank/DDBJ databases">
        <title>Complete genome of Campylobacter concisus ATCC 33237T and draft genomes for an additional eight well characterized C. concisus strains.</title>
        <authorList>
            <person name="Cornelius A.J."/>
            <person name="Miller W.G."/>
            <person name="Lastovica A.J."/>
            <person name="On S.L."/>
            <person name="French N.P."/>
            <person name="Vandenberg O."/>
            <person name="Biggs P.J."/>
        </authorList>
    </citation>
    <scope>NUCLEOTIDE SEQUENCE [LARGE SCALE GENOMIC DNA]</scope>
    <source>
        <strain evidence="1 2">Lasto205.94</strain>
    </source>
</reference>